<comment type="catalytic activity">
    <reaction evidence="9">
        <text>a ubiquinone + NADH + 5 H(+)(in) = a ubiquinol + NAD(+) + 4 H(+)(out)</text>
        <dbReference type="Rhea" id="RHEA:29091"/>
        <dbReference type="Rhea" id="RHEA-COMP:9565"/>
        <dbReference type="Rhea" id="RHEA-COMP:9566"/>
        <dbReference type="ChEBI" id="CHEBI:15378"/>
        <dbReference type="ChEBI" id="CHEBI:16389"/>
        <dbReference type="ChEBI" id="CHEBI:17976"/>
        <dbReference type="ChEBI" id="CHEBI:57540"/>
        <dbReference type="ChEBI" id="CHEBI:57945"/>
        <dbReference type="EC" id="7.1.1.2"/>
    </reaction>
</comment>
<feature type="transmembrane region" description="Helical" evidence="10">
    <location>
        <begin position="84"/>
        <end position="104"/>
    </location>
</feature>
<evidence type="ECO:0000256" key="8">
    <source>
        <dbReference type="RuleBase" id="RU000471"/>
    </source>
</evidence>
<gene>
    <name evidence="11" type="primary">nad1</name>
</gene>
<feature type="transmembrane region" description="Helical" evidence="10">
    <location>
        <begin position="116"/>
        <end position="139"/>
    </location>
</feature>
<reference evidence="11" key="1">
    <citation type="submission" date="2006-05" db="EMBL/GenBank/DDBJ databases">
        <title>Complete mitochondrial genome of a new pillbug parasite nematode.</title>
        <authorList>
            <person name="Hyman B."/>
            <person name="Tang S."/>
        </authorList>
    </citation>
    <scope>NUCLEOTIDE SEQUENCE</scope>
    <source>
        <strain evidence="11">Riverside</strain>
    </source>
</reference>
<sequence length="310" mass="36251">MYVNLKWFKLKMSIMAKMKLMLLLTVIFILLSVAFFTLTERKFLSYSQLRLGPNKMFFNGLFQPFLDGVKLFKKNSLINLKNHYILYKIMSFMILLVSLIMWIMIPFSSWSNKIMLPLFIILMFGISSYMMLLLGWSSMNNYSLMGGSRSLAQVLSFEMLITLLVLITFVLKSSMSLKILDYKSPMLFFFILICFSISIILEAHRAPLDLAEGESELVSGYNTEFSSLYFILIFLSEYSSLILMCMLFFVILWNNSILLLVLMLIIIIIRKLLSSNSVWSSDKNYVIKTNTIFNYIMIFMFNIMIFNKFN</sequence>
<evidence type="ECO:0000256" key="3">
    <source>
        <dbReference type="ARBA" id="ARBA00021009"/>
    </source>
</evidence>
<protein>
    <recommendedName>
        <fullName evidence="3 9">NADH-ubiquinone oxidoreductase chain 1</fullName>
        <ecNumber evidence="9">7.1.1.2</ecNumber>
    </recommendedName>
</protein>
<evidence type="ECO:0000256" key="7">
    <source>
        <dbReference type="ARBA" id="ARBA00023136"/>
    </source>
</evidence>
<keyword evidence="5 8" id="KW-0812">Transmembrane</keyword>
<keyword evidence="7 10" id="KW-0472">Membrane</keyword>
<accession>Q0Z876</accession>
<keyword evidence="8" id="KW-0520">NAD</keyword>
<evidence type="ECO:0000256" key="1">
    <source>
        <dbReference type="ARBA" id="ARBA00004141"/>
    </source>
</evidence>
<feature type="transmembrane region" description="Helical" evidence="10">
    <location>
        <begin position="257"/>
        <end position="273"/>
    </location>
</feature>
<dbReference type="GO" id="GO:0009060">
    <property type="term" value="P:aerobic respiration"/>
    <property type="evidence" value="ECO:0007669"/>
    <property type="project" value="TreeGrafter"/>
</dbReference>
<feature type="transmembrane region" description="Helical" evidence="10">
    <location>
        <begin position="285"/>
        <end position="306"/>
    </location>
</feature>
<keyword evidence="9 11" id="KW-0496">Mitochondrion</keyword>
<keyword evidence="4" id="KW-0813">Transport</keyword>
<evidence type="ECO:0000313" key="11">
    <source>
        <dbReference type="EMBL" id="ABG38298.1"/>
    </source>
</evidence>
<evidence type="ECO:0000256" key="9">
    <source>
        <dbReference type="RuleBase" id="RU000473"/>
    </source>
</evidence>
<comment type="subcellular location">
    <subcellularLocation>
        <location evidence="1">Membrane</location>
        <topology evidence="1">Multi-pass membrane protein</topology>
    </subcellularLocation>
    <subcellularLocation>
        <location evidence="8">Mitochondrion inner membrane</location>
        <topology evidence="8">Multi-pass membrane protein</topology>
    </subcellularLocation>
</comment>
<geneLocation type="mitochondrion" evidence="11"/>
<keyword evidence="6 10" id="KW-1133">Transmembrane helix</keyword>
<dbReference type="EC" id="7.1.1.2" evidence="9"/>
<evidence type="ECO:0000256" key="5">
    <source>
        <dbReference type="ARBA" id="ARBA00022692"/>
    </source>
</evidence>
<dbReference type="PANTHER" id="PTHR11432:SF3">
    <property type="entry name" value="NADH-UBIQUINONE OXIDOREDUCTASE CHAIN 1"/>
    <property type="match status" value="1"/>
</dbReference>
<feature type="transmembrane region" description="Helical" evidence="10">
    <location>
        <begin position="228"/>
        <end position="250"/>
    </location>
</feature>
<evidence type="ECO:0000256" key="2">
    <source>
        <dbReference type="ARBA" id="ARBA00010535"/>
    </source>
</evidence>
<feature type="transmembrane region" description="Helical" evidence="10">
    <location>
        <begin position="151"/>
        <end position="171"/>
    </location>
</feature>
<dbReference type="PANTHER" id="PTHR11432">
    <property type="entry name" value="NADH DEHYDROGENASE SUBUNIT 1"/>
    <property type="match status" value="1"/>
</dbReference>
<feature type="transmembrane region" description="Helical" evidence="10">
    <location>
        <begin position="187"/>
        <end position="208"/>
    </location>
</feature>
<dbReference type="GO" id="GO:0003954">
    <property type="term" value="F:NADH dehydrogenase activity"/>
    <property type="evidence" value="ECO:0007669"/>
    <property type="project" value="TreeGrafter"/>
</dbReference>
<evidence type="ECO:0000256" key="6">
    <source>
        <dbReference type="ARBA" id="ARBA00022989"/>
    </source>
</evidence>
<dbReference type="GO" id="GO:0008137">
    <property type="term" value="F:NADH dehydrogenase (ubiquinone) activity"/>
    <property type="evidence" value="ECO:0007669"/>
    <property type="project" value="UniProtKB-EC"/>
</dbReference>
<evidence type="ECO:0000256" key="10">
    <source>
        <dbReference type="SAM" id="Phobius"/>
    </source>
</evidence>
<keyword evidence="9" id="KW-0830">Ubiquinone</keyword>
<proteinExistence type="inferred from homology"/>
<dbReference type="AlphaFoldDB" id="Q0Z876"/>
<evidence type="ECO:0000256" key="4">
    <source>
        <dbReference type="ARBA" id="ARBA00022448"/>
    </source>
</evidence>
<comment type="similarity">
    <text evidence="2 8">Belongs to the complex I subunit 1 family.</text>
</comment>
<dbReference type="InterPro" id="IPR001694">
    <property type="entry name" value="NADH_UbQ_OxRdtase_su1/FPO"/>
</dbReference>
<name>Q0Z876_9BILA</name>
<dbReference type="GO" id="GO:0005743">
    <property type="term" value="C:mitochondrial inner membrane"/>
    <property type="evidence" value="ECO:0007669"/>
    <property type="project" value="UniProtKB-SubCell"/>
</dbReference>
<dbReference type="Pfam" id="PF00146">
    <property type="entry name" value="NADHdh"/>
    <property type="match status" value="1"/>
</dbReference>
<dbReference type="EMBL" id="DQ665656">
    <property type="protein sequence ID" value="ABG38298.1"/>
    <property type="molecule type" value="Genomic_DNA"/>
</dbReference>
<organism evidence="11">
    <name type="scientific">Agamermis sp. BH-2006</name>
    <dbReference type="NCBI Taxonomy" id="390897"/>
    <lineage>
        <taxon>Eukaryota</taxon>
        <taxon>Metazoa</taxon>
        <taxon>Ecdysozoa</taxon>
        <taxon>Nematoda</taxon>
        <taxon>Enoplea</taxon>
        <taxon>Dorylaimia</taxon>
        <taxon>Mermithida</taxon>
        <taxon>Mermithoidea</taxon>
        <taxon>Mermithidae</taxon>
        <taxon>Agamermis</taxon>
    </lineage>
</organism>